<gene>
    <name evidence="2" type="ORF">DKG75_07345</name>
</gene>
<proteinExistence type="predicted"/>
<evidence type="ECO:0000313" key="2">
    <source>
        <dbReference type="EMBL" id="PWR21796.1"/>
    </source>
</evidence>
<dbReference type="InterPro" id="IPR013113">
    <property type="entry name" value="SIP_FAD-bd"/>
</dbReference>
<evidence type="ECO:0000313" key="3">
    <source>
        <dbReference type="Proteomes" id="UP000246077"/>
    </source>
</evidence>
<evidence type="ECO:0000259" key="1">
    <source>
        <dbReference type="Pfam" id="PF08021"/>
    </source>
</evidence>
<sequence length="82" mass="8533">MSGLRTLTVVGAEHLTPHMRRITLKGDIGALLSPDDMHCRLFVPVPGGGTAARKYTIRRFDAAAGLIDVDVALHGDGGPGAA</sequence>
<dbReference type="PANTHER" id="PTHR30157:SF0">
    <property type="entry name" value="NADPH-DEPENDENT FERRIC-CHELATE REDUCTASE"/>
    <property type="match status" value="1"/>
</dbReference>
<dbReference type="Gene3D" id="2.40.30.10">
    <property type="entry name" value="Translation factors"/>
    <property type="match status" value="1"/>
</dbReference>
<dbReference type="EMBL" id="QGLF01000002">
    <property type="protein sequence ID" value="PWR21796.1"/>
    <property type="molecule type" value="Genomic_DNA"/>
</dbReference>
<dbReference type="OrthoDB" id="9814826at2"/>
<dbReference type="Pfam" id="PF08021">
    <property type="entry name" value="FAD_binding_9"/>
    <property type="match status" value="1"/>
</dbReference>
<comment type="caution">
    <text evidence="2">The sequence shown here is derived from an EMBL/GenBank/DDBJ whole genome shotgun (WGS) entry which is preliminary data.</text>
</comment>
<dbReference type="InterPro" id="IPR017938">
    <property type="entry name" value="Riboflavin_synthase-like_b-brl"/>
</dbReference>
<dbReference type="Proteomes" id="UP000246077">
    <property type="component" value="Unassembled WGS sequence"/>
</dbReference>
<feature type="domain" description="Siderophore-interacting FAD-binding" evidence="1">
    <location>
        <begin position="52"/>
        <end position="81"/>
    </location>
</feature>
<name>A0A317E6F1_9PROT</name>
<protein>
    <recommendedName>
        <fullName evidence="1">Siderophore-interacting FAD-binding domain-containing protein</fullName>
    </recommendedName>
</protein>
<accession>A0A317E6F1</accession>
<keyword evidence="3" id="KW-1185">Reference proteome</keyword>
<dbReference type="RefSeq" id="WP_109920440.1">
    <property type="nucleotide sequence ID" value="NZ_QGLF01000002.1"/>
</dbReference>
<organism evidence="2 3">
    <name type="scientific">Zavarzinia compransoris</name>
    <dbReference type="NCBI Taxonomy" id="1264899"/>
    <lineage>
        <taxon>Bacteria</taxon>
        <taxon>Pseudomonadati</taxon>
        <taxon>Pseudomonadota</taxon>
        <taxon>Alphaproteobacteria</taxon>
        <taxon>Rhodospirillales</taxon>
        <taxon>Zavarziniaceae</taxon>
        <taxon>Zavarzinia</taxon>
    </lineage>
</organism>
<reference evidence="3" key="1">
    <citation type="submission" date="2018-05" db="EMBL/GenBank/DDBJ databases">
        <title>Zavarzinia sp. HR-AS.</title>
        <authorList>
            <person name="Lee Y."/>
            <person name="Jeon C.O."/>
        </authorList>
    </citation>
    <scope>NUCLEOTIDE SEQUENCE [LARGE SCALE GENOMIC DNA]</scope>
    <source>
        <strain evidence="3">DSM 1231</strain>
    </source>
</reference>
<dbReference type="SUPFAM" id="SSF63380">
    <property type="entry name" value="Riboflavin synthase domain-like"/>
    <property type="match status" value="1"/>
</dbReference>
<dbReference type="AlphaFoldDB" id="A0A317E6F1"/>
<dbReference type="InterPro" id="IPR039374">
    <property type="entry name" value="SIP_fam"/>
</dbReference>
<dbReference type="PANTHER" id="PTHR30157">
    <property type="entry name" value="FERRIC REDUCTASE, NADPH-DEPENDENT"/>
    <property type="match status" value="1"/>
</dbReference>